<dbReference type="Pfam" id="PF09346">
    <property type="entry name" value="SMI1_KNR4"/>
    <property type="match status" value="1"/>
</dbReference>
<dbReference type="InterPro" id="IPR037883">
    <property type="entry name" value="Knr4/Smi1-like_sf"/>
</dbReference>
<gene>
    <name evidence="2" type="ORF">P4S50_07595</name>
</gene>
<protein>
    <submittedName>
        <fullName evidence="2">SMI1/KNR4 family protein</fullName>
    </submittedName>
</protein>
<dbReference type="Gene3D" id="3.40.1580.10">
    <property type="entry name" value="SMI1/KNR4-like"/>
    <property type="match status" value="1"/>
</dbReference>
<dbReference type="EMBL" id="CP120733">
    <property type="protein sequence ID" value="WFD11929.1"/>
    <property type="molecule type" value="Genomic_DNA"/>
</dbReference>
<name>A0ABY8EJF5_9FIRM</name>
<evidence type="ECO:0000313" key="3">
    <source>
        <dbReference type="Proteomes" id="UP001222800"/>
    </source>
</evidence>
<evidence type="ECO:0000259" key="1">
    <source>
        <dbReference type="Pfam" id="PF09346"/>
    </source>
</evidence>
<evidence type="ECO:0000313" key="2">
    <source>
        <dbReference type="EMBL" id="WFD11929.1"/>
    </source>
</evidence>
<organism evidence="2 3">
    <name type="scientific">Tepidibacter hydrothermalis</name>
    <dbReference type="NCBI Taxonomy" id="3036126"/>
    <lineage>
        <taxon>Bacteria</taxon>
        <taxon>Bacillati</taxon>
        <taxon>Bacillota</taxon>
        <taxon>Clostridia</taxon>
        <taxon>Peptostreptococcales</taxon>
        <taxon>Peptostreptococcaceae</taxon>
        <taxon>Tepidibacter</taxon>
    </lineage>
</organism>
<dbReference type="RefSeq" id="WP_277734152.1">
    <property type="nucleotide sequence ID" value="NZ_CP120733.1"/>
</dbReference>
<accession>A0ABY8EJF5</accession>
<dbReference type="Proteomes" id="UP001222800">
    <property type="component" value="Chromosome"/>
</dbReference>
<feature type="domain" description="Knr4/Smi1-like" evidence="1">
    <location>
        <begin position="35"/>
        <end position="168"/>
    </location>
</feature>
<dbReference type="InterPro" id="IPR018958">
    <property type="entry name" value="Knr4/Smi1-like_dom"/>
</dbReference>
<proteinExistence type="predicted"/>
<dbReference type="SUPFAM" id="SSF160631">
    <property type="entry name" value="SMI1/KNR4-like"/>
    <property type="match status" value="1"/>
</dbReference>
<reference evidence="2 3" key="1">
    <citation type="submission" date="2023-03" db="EMBL/GenBank/DDBJ databases">
        <title>Complete genome sequence of Tepidibacter sp. SWIR-1, isolated from a deep-sea hydrothermal vent.</title>
        <authorList>
            <person name="Li X."/>
        </authorList>
    </citation>
    <scope>NUCLEOTIDE SEQUENCE [LARGE SCALE GENOMIC DNA]</scope>
    <source>
        <strain evidence="2 3">SWIR-1</strain>
    </source>
</reference>
<sequence>MSVYNYKALVYKWKQILDKVKVFGGEARELVIEPPSTKEEIENKEKILGFSLPISFKKILLNFSRHVEFNWYLPEDVNLPNEFREIFSGEICWSLEWIEDLNPLVKELESYDGEECELKNKLQFYKVGNGDILAFDMEEDKEQSIVYWSHEEGEIFFIADSFITYLEKVTELYGIGTEIWQMEPFLDEKGLNSNSSESNRWKNWFNTFSDICFDEGRNDLESLIKYIEFHGQIKEKEIKVLKSYDKNLLFKKVLERLKIVDDCQKEILYKIIGEVLGICSADWVRYLWKNDNEIDSVFRSYLTSRCLPRDEGLSRVIAYVEGMFNDKIKDYEAKRHLCYFKENRVISWIKNYISNSTTKDQWYELYACSQPTWEDIEEWLYLGGRYGLIVLNALEYMVNSCTSLHIKGEYKIINPPSREEIICILKKIKNEEILKSKKRIYDRLIEEIDLII</sequence>
<keyword evidence="3" id="KW-1185">Reference proteome</keyword>